<reference evidence="3 4" key="1">
    <citation type="submission" date="2016-03" db="EMBL/GenBank/DDBJ databases">
        <authorList>
            <person name="Ploux O."/>
        </authorList>
    </citation>
    <scope>NUCLEOTIDE SEQUENCE [LARGE SCALE GENOMIC DNA]</scope>
    <source>
        <strain evidence="3 4">UAMH 11012</strain>
    </source>
</reference>
<protein>
    <recommendedName>
        <fullName evidence="2">2EXR domain-containing protein</fullName>
    </recommendedName>
</protein>
<dbReference type="PANTHER" id="PTHR35910">
    <property type="entry name" value="2EXR DOMAIN-CONTAINING PROTEIN"/>
    <property type="match status" value="1"/>
</dbReference>
<dbReference type="Proteomes" id="UP000184330">
    <property type="component" value="Unassembled WGS sequence"/>
</dbReference>
<dbReference type="InterPro" id="IPR045518">
    <property type="entry name" value="2EXR"/>
</dbReference>
<name>A0A1L7WIP8_9HELO</name>
<dbReference type="Pfam" id="PF20150">
    <property type="entry name" value="2EXR"/>
    <property type="match status" value="1"/>
</dbReference>
<sequence length="268" mass="30354">MAPIRPRNLRLGPRKFKLFPKLPIELRLVIWELALPHAQLISIKSERGPHPTEKGKVVITRAVAAWYKVPALLHVSPEARAFAQSIYQHKFGDRLGGNGVWMDLTKDILCFGDDSYAAMVGFFGCDFERTAWPATSELKCSKPLPEVLPALAFKHYPWQFPSTPQAFAKLGRPQKLYFLRYSGKSPWSQERMGGFIGRGWNDEAAEAKMLMYAKPTVNILTYKKMKDVLEEIGPVTKKKKSDTHQTPETNDQEKTLQPDIDLSTSLPT</sequence>
<dbReference type="OrthoDB" id="4737394at2759"/>
<evidence type="ECO:0000256" key="1">
    <source>
        <dbReference type="SAM" id="MobiDB-lite"/>
    </source>
</evidence>
<feature type="domain" description="2EXR" evidence="2">
    <location>
        <begin position="16"/>
        <end position="109"/>
    </location>
</feature>
<proteinExistence type="predicted"/>
<evidence type="ECO:0000259" key="2">
    <source>
        <dbReference type="Pfam" id="PF20150"/>
    </source>
</evidence>
<feature type="region of interest" description="Disordered" evidence="1">
    <location>
        <begin position="234"/>
        <end position="268"/>
    </location>
</feature>
<evidence type="ECO:0000313" key="4">
    <source>
        <dbReference type="Proteomes" id="UP000184330"/>
    </source>
</evidence>
<keyword evidence="4" id="KW-1185">Reference proteome</keyword>
<evidence type="ECO:0000313" key="3">
    <source>
        <dbReference type="EMBL" id="CZR52642.1"/>
    </source>
</evidence>
<dbReference type="AlphaFoldDB" id="A0A1L7WIP8"/>
<organism evidence="3 4">
    <name type="scientific">Phialocephala subalpina</name>
    <dbReference type="NCBI Taxonomy" id="576137"/>
    <lineage>
        <taxon>Eukaryota</taxon>
        <taxon>Fungi</taxon>
        <taxon>Dikarya</taxon>
        <taxon>Ascomycota</taxon>
        <taxon>Pezizomycotina</taxon>
        <taxon>Leotiomycetes</taxon>
        <taxon>Helotiales</taxon>
        <taxon>Mollisiaceae</taxon>
        <taxon>Phialocephala</taxon>
        <taxon>Phialocephala fortinii species complex</taxon>
    </lineage>
</organism>
<dbReference type="PANTHER" id="PTHR35910:SF1">
    <property type="entry name" value="2EXR DOMAIN-CONTAINING PROTEIN"/>
    <property type="match status" value="1"/>
</dbReference>
<gene>
    <name evidence="3" type="ORF">PAC_02519</name>
</gene>
<dbReference type="EMBL" id="FJOG01000003">
    <property type="protein sequence ID" value="CZR52642.1"/>
    <property type="molecule type" value="Genomic_DNA"/>
</dbReference>
<accession>A0A1L7WIP8</accession>